<comment type="similarity">
    <text evidence="1">Belongs to the aldehyde dehydrogenase family.</text>
</comment>
<organism evidence="4 5">
    <name type="scientific">Cryptosporangium aurantiacum</name>
    <dbReference type="NCBI Taxonomy" id="134849"/>
    <lineage>
        <taxon>Bacteria</taxon>
        <taxon>Bacillati</taxon>
        <taxon>Actinomycetota</taxon>
        <taxon>Actinomycetes</taxon>
        <taxon>Cryptosporangiales</taxon>
        <taxon>Cryptosporangiaceae</taxon>
        <taxon>Cryptosporangium</taxon>
    </lineage>
</organism>
<evidence type="ECO:0000313" key="4">
    <source>
        <dbReference type="EMBL" id="SHN47920.1"/>
    </source>
</evidence>
<dbReference type="Gene3D" id="3.40.605.10">
    <property type="entry name" value="Aldehyde Dehydrogenase, Chain A, domain 1"/>
    <property type="match status" value="1"/>
</dbReference>
<name>A0A1M7RP39_9ACTN</name>
<dbReference type="FunFam" id="3.40.309.10:FF:000012">
    <property type="entry name" value="Betaine aldehyde dehydrogenase"/>
    <property type="match status" value="1"/>
</dbReference>
<dbReference type="FunFam" id="3.40.605.10:FF:000007">
    <property type="entry name" value="NAD/NADP-dependent betaine aldehyde dehydrogenase"/>
    <property type="match status" value="1"/>
</dbReference>
<gene>
    <name evidence="4" type="ORF">SAMN05443668_13023</name>
</gene>
<dbReference type="InterPro" id="IPR016163">
    <property type="entry name" value="Ald_DH_C"/>
</dbReference>
<dbReference type="PANTHER" id="PTHR11699">
    <property type="entry name" value="ALDEHYDE DEHYDROGENASE-RELATED"/>
    <property type="match status" value="1"/>
</dbReference>
<accession>A0A1M7RP39</accession>
<evidence type="ECO:0000313" key="5">
    <source>
        <dbReference type="Proteomes" id="UP000184440"/>
    </source>
</evidence>
<evidence type="ECO:0000259" key="3">
    <source>
        <dbReference type="Pfam" id="PF00171"/>
    </source>
</evidence>
<keyword evidence="5" id="KW-1185">Reference proteome</keyword>
<reference evidence="4 5" key="1">
    <citation type="submission" date="2016-11" db="EMBL/GenBank/DDBJ databases">
        <authorList>
            <person name="Jaros S."/>
            <person name="Januszkiewicz K."/>
            <person name="Wedrychowicz H."/>
        </authorList>
    </citation>
    <scope>NUCLEOTIDE SEQUENCE [LARGE SCALE GENOMIC DNA]</scope>
    <source>
        <strain evidence="4 5">DSM 46144</strain>
    </source>
</reference>
<dbReference type="InterPro" id="IPR015590">
    <property type="entry name" value="Aldehyde_DH_dom"/>
</dbReference>
<dbReference type="Pfam" id="PF00171">
    <property type="entry name" value="Aldedh"/>
    <property type="match status" value="1"/>
</dbReference>
<dbReference type="GO" id="GO:0016620">
    <property type="term" value="F:oxidoreductase activity, acting on the aldehyde or oxo group of donors, NAD or NADP as acceptor"/>
    <property type="evidence" value="ECO:0007669"/>
    <property type="project" value="InterPro"/>
</dbReference>
<dbReference type="Proteomes" id="UP000184440">
    <property type="component" value="Unassembled WGS sequence"/>
</dbReference>
<evidence type="ECO:0000256" key="1">
    <source>
        <dbReference type="ARBA" id="ARBA00009986"/>
    </source>
</evidence>
<evidence type="ECO:0000256" key="2">
    <source>
        <dbReference type="ARBA" id="ARBA00023002"/>
    </source>
</evidence>
<dbReference type="InterPro" id="IPR016162">
    <property type="entry name" value="Ald_DH_N"/>
</dbReference>
<dbReference type="InterPro" id="IPR016161">
    <property type="entry name" value="Ald_DH/histidinol_DH"/>
</dbReference>
<dbReference type="EMBL" id="FRCS01000030">
    <property type="protein sequence ID" value="SHN47920.1"/>
    <property type="molecule type" value="Genomic_DNA"/>
</dbReference>
<feature type="domain" description="Aldehyde dehydrogenase" evidence="3">
    <location>
        <begin position="24"/>
        <end position="487"/>
    </location>
</feature>
<dbReference type="Gene3D" id="3.40.309.10">
    <property type="entry name" value="Aldehyde Dehydrogenase, Chain A, domain 2"/>
    <property type="match status" value="1"/>
</dbReference>
<proteinExistence type="inferred from homology"/>
<sequence>MMSPTRFPEFNTEQRYDMLIGDSWTQSTTGETFRCFDPYDDVEWGHVPLADIADVTRAVAAARAAFATWSQTPAYERAAILSRWGRAITDNVEALARTQVHENGKTIAEMRGASGALAATAEYFAQLALGPVGHVIEPAFPNHEAWTLRQPIGVVAAITPWNNPLGLLGWKLFPALAAGNTMVIKPSEVTPVSTLLLARLGLEAGLPAGVVNVVTGFGATGQALVDDPGIDKVAFTGSTATGAAIAQRVAPRFLRTTFELGGKGAQIVFADANLDLAVDSLVKGIVAGAGQACNAGSRLLVQAPIYDEVVALLRQRVADIRIGDPLDTASDIGPLASRPQYEKVTHYLDLAKDDGCELLVGGRRGPEIDGVGTGRFVEPTLYATPDSASRIRREEIFGPVGAVIRFEDAEDAVRIANESQYGLVAGLWTNDLSRAHRLSRRLESGVVWINTWRAFSNNVPFGGVKSSGLGREIGPDALLEYTETKSIWLGLH</sequence>
<dbReference type="AlphaFoldDB" id="A0A1M7RP39"/>
<dbReference type="STRING" id="134849.SAMN05443668_13023"/>
<protein>
    <submittedName>
        <fullName evidence="4">Aldehyde dehydrogenase (NAD+)</fullName>
    </submittedName>
</protein>
<keyword evidence="2" id="KW-0560">Oxidoreductase</keyword>
<dbReference type="SUPFAM" id="SSF53720">
    <property type="entry name" value="ALDH-like"/>
    <property type="match status" value="1"/>
</dbReference>